<keyword evidence="22" id="KW-1185">Reference proteome</keyword>
<keyword evidence="3" id="KW-1003">Cell membrane</keyword>
<dbReference type="EC" id="2.7.11.1" evidence="2"/>
<accession>A0AAD7M2G4</accession>
<gene>
    <name evidence="21" type="ORF">O6P43_012811</name>
</gene>
<keyword evidence="6" id="KW-0433">Leucine-rich repeat</keyword>
<dbReference type="SUPFAM" id="SSF52058">
    <property type="entry name" value="L domain-like"/>
    <property type="match status" value="1"/>
</dbReference>
<comment type="subcellular location">
    <subcellularLocation>
        <location evidence="1">Cell membrane</location>
        <topology evidence="1">Single-pass membrane protein</topology>
    </subcellularLocation>
</comment>
<dbReference type="AlphaFoldDB" id="A0AAD7M2G4"/>
<keyword evidence="10" id="KW-0677">Repeat</keyword>
<evidence type="ECO:0000256" key="5">
    <source>
        <dbReference type="ARBA" id="ARBA00022553"/>
    </source>
</evidence>
<keyword evidence="5" id="KW-0597">Phosphoprotein</keyword>
<evidence type="ECO:0000256" key="10">
    <source>
        <dbReference type="ARBA" id="ARBA00022737"/>
    </source>
</evidence>
<reference evidence="21" key="1">
    <citation type="journal article" date="2023" name="Science">
        <title>Elucidation of the pathway for biosynthesis of saponin adjuvants from the soapbark tree.</title>
        <authorList>
            <person name="Reed J."/>
            <person name="Orme A."/>
            <person name="El-Demerdash A."/>
            <person name="Owen C."/>
            <person name="Martin L.B.B."/>
            <person name="Misra R.C."/>
            <person name="Kikuchi S."/>
            <person name="Rejzek M."/>
            <person name="Martin A.C."/>
            <person name="Harkess A."/>
            <person name="Leebens-Mack J."/>
            <person name="Louveau T."/>
            <person name="Stephenson M.J."/>
            <person name="Osbourn A."/>
        </authorList>
    </citation>
    <scope>NUCLEOTIDE SEQUENCE</scope>
    <source>
        <strain evidence="21">S10</strain>
    </source>
</reference>
<keyword evidence="9" id="KW-0732">Signal</keyword>
<dbReference type="InterPro" id="IPR001611">
    <property type="entry name" value="Leu-rich_rpt"/>
</dbReference>
<evidence type="ECO:0000256" key="18">
    <source>
        <dbReference type="ARBA" id="ARBA00047899"/>
    </source>
</evidence>
<dbReference type="SMART" id="SM00220">
    <property type="entry name" value="S_TKc"/>
    <property type="match status" value="1"/>
</dbReference>
<dbReference type="InterPro" id="IPR032675">
    <property type="entry name" value="LRR_dom_sf"/>
</dbReference>
<organism evidence="21 22">
    <name type="scientific">Quillaja saponaria</name>
    <name type="common">Soap bark tree</name>
    <dbReference type="NCBI Taxonomy" id="32244"/>
    <lineage>
        <taxon>Eukaryota</taxon>
        <taxon>Viridiplantae</taxon>
        <taxon>Streptophyta</taxon>
        <taxon>Embryophyta</taxon>
        <taxon>Tracheophyta</taxon>
        <taxon>Spermatophyta</taxon>
        <taxon>Magnoliopsida</taxon>
        <taxon>eudicotyledons</taxon>
        <taxon>Gunneridae</taxon>
        <taxon>Pentapetalae</taxon>
        <taxon>rosids</taxon>
        <taxon>fabids</taxon>
        <taxon>Fabales</taxon>
        <taxon>Quillajaceae</taxon>
        <taxon>Quillaja</taxon>
    </lineage>
</organism>
<keyword evidence="15" id="KW-0472">Membrane</keyword>
<dbReference type="InterPro" id="IPR008271">
    <property type="entry name" value="Ser/Thr_kinase_AS"/>
</dbReference>
<evidence type="ECO:0000256" key="15">
    <source>
        <dbReference type="ARBA" id="ARBA00023136"/>
    </source>
</evidence>
<dbReference type="EMBL" id="JARAOO010000005">
    <property type="protein sequence ID" value="KAJ7968753.1"/>
    <property type="molecule type" value="Genomic_DNA"/>
</dbReference>
<keyword evidence="13" id="KW-0067">ATP-binding</keyword>
<comment type="caution">
    <text evidence="21">The sequence shown here is derived from an EMBL/GenBank/DDBJ whole genome shotgun (WGS) entry which is preliminary data.</text>
</comment>
<dbReference type="InterPro" id="IPR011009">
    <property type="entry name" value="Kinase-like_dom_sf"/>
</dbReference>
<evidence type="ECO:0000256" key="2">
    <source>
        <dbReference type="ARBA" id="ARBA00012513"/>
    </source>
</evidence>
<dbReference type="InterPro" id="IPR000719">
    <property type="entry name" value="Prot_kinase_dom"/>
</dbReference>
<dbReference type="GO" id="GO:0005886">
    <property type="term" value="C:plasma membrane"/>
    <property type="evidence" value="ECO:0007669"/>
    <property type="project" value="UniProtKB-SubCell"/>
</dbReference>
<evidence type="ECO:0000256" key="7">
    <source>
        <dbReference type="ARBA" id="ARBA00022679"/>
    </source>
</evidence>
<dbReference type="Proteomes" id="UP001163823">
    <property type="component" value="Chromosome 5"/>
</dbReference>
<dbReference type="KEGG" id="qsa:O6P43_012811"/>
<keyword evidence="14" id="KW-1133">Transmembrane helix</keyword>
<keyword evidence="7" id="KW-0808">Transferase</keyword>
<dbReference type="Gene3D" id="1.10.510.10">
    <property type="entry name" value="Transferase(Phosphotransferase) domain 1"/>
    <property type="match status" value="1"/>
</dbReference>
<dbReference type="Pfam" id="PF00069">
    <property type="entry name" value="Pkinase"/>
    <property type="match status" value="1"/>
</dbReference>
<dbReference type="GO" id="GO:0005524">
    <property type="term" value="F:ATP binding"/>
    <property type="evidence" value="ECO:0007669"/>
    <property type="project" value="UniProtKB-KW"/>
</dbReference>
<dbReference type="Gene3D" id="3.80.10.10">
    <property type="entry name" value="Ribonuclease Inhibitor"/>
    <property type="match status" value="1"/>
</dbReference>
<keyword evidence="17" id="KW-0325">Glycoprotein</keyword>
<sequence length="418" mass="46154">MAGTIPDEIGKLSILENLGLQFNTLTGDIPSAIINISTIVEILLTSNQLTSSLPPNLGLTLPNLERLHLYNNSLTGPILSSISNSTKLTELDLAYNSFSSYIPSTLSDLRNLQWRLAYNNLTFDSSSHAMRTFLSLGNCKYLQRIELSENPLNFVLPTSIGNFSSFLDHFGLENSKIKGGIPDDIGNIRGLNFLNLASNEITGTIPAIIGNVPARAANFVPLSQSITRRLNIMIDVAAALDYLRGHSTPIVHCDLKPNNLLLDEDMVGHVTDFGIAKLLGEGDTMTNTMTLATIGYMAPEYGLEGTVSRRGDVYAYGILLMETFTRHKPTDEMFLGELSLKQWVQRSFPHAILEIVDGNLLREEEEHFDIKKDCLPSIMGLSLHCSAEAPEDRTNMNDVLVVLNKMKKKSMNEAVRIK</sequence>
<evidence type="ECO:0000313" key="21">
    <source>
        <dbReference type="EMBL" id="KAJ7968753.1"/>
    </source>
</evidence>
<evidence type="ECO:0000256" key="16">
    <source>
        <dbReference type="ARBA" id="ARBA00023170"/>
    </source>
</evidence>
<evidence type="ECO:0000256" key="6">
    <source>
        <dbReference type="ARBA" id="ARBA00022614"/>
    </source>
</evidence>
<dbReference type="GO" id="GO:0004674">
    <property type="term" value="F:protein serine/threonine kinase activity"/>
    <property type="evidence" value="ECO:0007669"/>
    <property type="project" value="UniProtKB-KW"/>
</dbReference>
<keyword evidence="16 21" id="KW-0675">Receptor</keyword>
<evidence type="ECO:0000256" key="12">
    <source>
        <dbReference type="ARBA" id="ARBA00022777"/>
    </source>
</evidence>
<evidence type="ECO:0000256" key="11">
    <source>
        <dbReference type="ARBA" id="ARBA00022741"/>
    </source>
</evidence>
<keyword evidence="4" id="KW-0723">Serine/threonine-protein kinase</keyword>
<dbReference type="Pfam" id="PF00560">
    <property type="entry name" value="LRR_1"/>
    <property type="match status" value="3"/>
</dbReference>
<dbReference type="PROSITE" id="PS50011">
    <property type="entry name" value="PROTEIN_KINASE_DOM"/>
    <property type="match status" value="1"/>
</dbReference>
<dbReference type="SUPFAM" id="SSF56112">
    <property type="entry name" value="Protein kinase-like (PK-like)"/>
    <property type="match status" value="1"/>
</dbReference>
<keyword evidence="12 21" id="KW-0418">Kinase</keyword>
<protein>
    <recommendedName>
        <fullName evidence="2">non-specific serine/threonine protein kinase</fullName>
        <ecNumber evidence="2">2.7.11.1</ecNumber>
    </recommendedName>
</protein>
<keyword evidence="11" id="KW-0547">Nucleotide-binding</keyword>
<evidence type="ECO:0000256" key="3">
    <source>
        <dbReference type="ARBA" id="ARBA00022475"/>
    </source>
</evidence>
<keyword evidence="8" id="KW-0812">Transmembrane</keyword>
<evidence type="ECO:0000256" key="14">
    <source>
        <dbReference type="ARBA" id="ARBA00022989"/>
    </source>
</evidence>
<dbReference type="FunFam" id="1.10.510.10:FF:000358">
    <property type="entry name" value="Putative leucine-rich repeat receptor-like serine/threonine-protein kinase"/>
    <property type="match status" value="1"/>
</dbReference>
<evidence type="ECO:0000256" key="8">
    <source>
        <dbReference type="ARBA" id="ARBA00022692"/>
    </source>
</evidence>
<comment type="catalytic activity">
    <reaction evidence="18">
        <text>L-threonyl-[protein] + ATP = O-phospho-L-threonyl-[protein] + ADP + H(+)</text>
        <dbReference type="Rhea" id="RHEA:46608"/>
        <dbReference type="Rhea" id="RHEA-COMP:11060"/>
        <dbReference type="Rhea" id="RHEA-COMP:11605"/>
        <dbReference type="ChEBI" id="CHEBI:15378"/>
        <dbReference type="ChEBI" id="CHEBI:30013"/>
        <dbReference type="ChEBI" id="CHEBI:30616"/>
        <dbReference type="ChEBI" id="CHEBI:61977"/>
        <dbReference type="ChEBI" id="CHEBI:456216"/>
        <dbReference type="EC" id="2.7.11.1"/>
    </reaction>
</comment>
<evidence type="ECO:0000259" key="20">
    <source>
        <dbReference type="PROSITE" id="PS50011"/>
    </source>
</evidence>
<evidence type="ECO:0000256" key="13">
    <source>
        <dbReference type="ARBA" id="ARBA00022840"/>
    </source>
</evidence>
<evidence type="ECO:0000256" key="17">
    <source>
        <dbReference type="ARBA" id="ARBA00023180"/>
    </source>
</evidence>
<evidence type="ECO:0000256" key="9">
    <source>
        <dbReference type="ARBA" id="ARBA00022729"/>
    </source>
</evidence>
<feature type="domain" description="Protein kinase" evidence="20">
    <location>
        <begin position="64"/>
        <end position="415"/>
    </location>
</feature>
<dbReference type="PROSITE" id="PS00108">
    <property type="entry name" value="PROTEIN_KINASE_ST"/>
    <property type="match status" value="1"/>
</dbReference>
<proteinExistence type="predicted"/>
<evidence type="ECO:0000256" key="19">
    <source>
        <dbReference type="ARBA" id="ARBA00048679"/>
    </source>
</evidence>
<evidence type="ECO:0000256" key="1">
    <source>
        <dbReference type="ARBA" id="ARBA00004162"/>
    </source>
</evidence>
<evidence type="ECO:0000313" key="22">
    <source>
        <dbReference type="Proteomes" id="UP001163823"/>
    </source>
</evidence>
<dbReference type="InterPro" id="IPR051809">
    <property type="entry name" value="Plant_receptor-like_S/T_kinase"/>
</dbReference>
<dbReference type="PANTHER" id="PTHR27008">
    <property type="entry name" value="OS04G0122200 PROTEIN"/>
    <property type="match status" value="1"/>
</dbReference>
<dbReference type="PANTHER" id="PTHR27008:SF585">
    <property type="entry name" value="PROTEIN KINASE DOMAIN-CONTAINING PROTEIN"/>
    <property type="match status" value="1"/>
</dbReference>
<comment type="catalytic activity">
    <reaction evidence="19">
        <text>L-seryl-[protein] + ATP = O-phospho-L-seryl-[protein] + ADP + H(+)</text>
        <dbReference type="Rhea" id="RHEA:17989"/>
        <dbReference type="Rhea" id="RHEA-COMP:9863"/>
        <dbReference type="Rhea" id="RHEA-COMP:11604"/>
        <dbReference type="ChEBI" id="CHEBI:15378"/>
        <dbReference type="ChEBI" id="CHEBI:29999"/>
        <dbReference type="ChEBI" id="CHEBI:30616"/>
        <dbReference type="ChEBI" id="CHEBI:83421"/>
        <dbReference type="ChEBI" id="CHEBI:456216"/>
        <dbReference type="EC" id="2.7.11.1"/>
    </reaction>
</comment>
<evidence type="ECO:0000256" key="4">
    <source>
        <dbReference type="ARBA" id="ARBA00022527"/>
    </source>
</evidence>
<name>A0AAD7M2G4_QUISA</name>